<dbReference type="AlphaFoldDB" id="A0A7X0HCN1"/>
<sequence>MSREGADLPRAVLRTLGLFTPLFSCALLAQVLVRVDWSPWVKGWAYAGLAVLVGALTWLRWKRHGPPVGLDEVRARYETWDAPSGERRDRVRLVVPVREASGRLPYVMLPAGHYLACTSHTVTAFSYDAKKAACTARLWTADCAHVSYRDGRLVVSDAAGRERHRLVVAPGLGGDVDYWHRT</sequence>
<keyword evidence="1" id="KW-1133">Transmembrane helix</keyword>
<accession>A0A7X0HCN1</accession>
<dbReference type="RefSeq" id="WP_185028246.1">
    <property type="nucleotide sequence ID" value="NZ_BNBN01000004.1"/>
</dbReference>
<evidence type="ECO:0000256" key="1">
    <source>
        <dbReference type="SAM" id="Phobius"/>
    </source>
</evidence>
<dbReference type="EMBL" id="JACHEM010000003">
    <property type="protein sequence ID" value="MBB6435056.1"/>
    <property type="molecule type" value="Genomic_DNA"/>
</dbReference>
<feature type="transmembrane region" description="Helical" evidence="1">
    <location>
        <begin position="12"/>
        <end position="32"/>
    </location>
</feature>
<dbReference type="Proteomes" id="UP000540423">
    <property type="component" value="Unassembled WGS sequence"/>
</dbReference>
<reference evidence="2 3" key="1">
    <citation type="submission" date="2020-08" db="EMBL/GenBank/DDBJ databases">
        <title>Genomic Encyclopedia of Type Strains, Phase IV (KMG-IV): sequencing the most valuable type-strain genomes for metagenomic binning, comparative biology and taxonomic classification.</title>
        <authorList>
            <person name="Goeker M."/>
        </authorList>
    </citation>
    <scope>NUCLEOTIDE SEQUENCE [LARGE SCALE GENOMIC DNA]</scope>
    <source>
        <strain evidence="2 3">DSM 40141</strain>
    </source>
</reference>
<keyword evidence="1" id="KW-0472">Membrane</keyword>
<protein>
    <submittedName>
        <fullName evidence="2">Uncharacterized protein</fullName>
    </submittedName>
</protein>
<keyword evidence="1" id="KW-0812">Transmembrane</keyword>
<name>A0A7X0HCN1_9ACTN</name>
<gene>
    <name evidence="2" type="ORF">HNQ79_001507</name>
</gene>
<organism evidence="2 3">
    <name type="scientific">Streptomyces candidus</name>
    <dbReference type="NCBI Taxonomy" id="67283"/>
    <lineage>
        <taxon>Bacteria</taxon>
        <taxon>Bacillati</taxon>
        <taxon>Actinomycetota</taxon>
        <taxon>Actinomycetes</taxon>
        <taxon>Kitasatosporales</taxon>
        <taxon>Streptomycetaceae</taxon>
        <taxon>Streptomyces</taxon>
    </lineage>
</organism>
<comment type="caution">
    <text evidence="2">The sequence shown here is derived from an EMBL/GenBank/DDBJ whole genome shotgun (WGS) entry which is preliminary data.</text>
</comment>
<proteinExistence type="predicted"/>
<keyword evidence="3" id="KW-1185">Reference proteome</keyword>
<feature type="transmembrane region" description="Helical" evidence="1">
    <location>
        <begin position="44"/>
        <end position="61"/>
    </location>
</feature>
<evidence type="ECO:0000313" key="3">
    <source>
        <dbReference type="Proteomes" id="UP000540423"/>
    </source>
</evidence>
<evidence type="ECO:0000313" key="2">
    <source>
        <dbReference type="EMBL" id="MBB6435056.1"/>
    </source>
</evidence>